<dbReference type="InterPro" id="IPR023997">
    <property type="entry name" value="TonB-dep_OMP_SusC/RagA_CS"/>
</dbReference>
<dbReference type="SUPFAM" id="SSF49464">
    <property type="entry name" value="Carboxypeptidase regulatory domain-like"/>
    <property type="match status" value="1"/>
</dbReference>
<dbReference type="Proteomes" id="UP000033121">
    <property type="component" value="Unassembled WGS sequence"/>
</dbReference>
<comment type="caution">
    <text evidence="9">The sequence shown here is derived from an EMBL/GenBank/DDBJ whole genome shotgun (WGS) entry which is preliminary data.</text>
</comment>
<dbReference type="InterPro" id="IPR023996">
    <property type="entry name" value="TonB-dep_OMP_SusC/RagA"/>
</dbReference>
<dbReference type="NCBIfam" id="TIGR04056">
    <property type="entry name" value="OMP_RagA_SusC"/>
    <property type="match status" value="1"/>
</dbReference>
<dbReference type="Pfam" id="PF13715">
    <property type="entry name" value="CarbopepD_reg_2"/>
    <property type="match status" value="1"/>
</dbReference>
<proteinExistence type="inferred from homology"/>
<dbReference type="EMBL" id="BBWV01000001">
    <property type="protein sequence ID" value="GAO42461.1"/>
    <property type="molecule type" value="Genomic_DNA"/>
</dbReference>
<evidence type="ECO:0000313" key="10">
    <source>
        <dbReference type="Proteomes" id="UP000033121"/>
    </source>
</evidence>
<keyword evidence="5 7" id="KW-0472">Membrane</keyword>
<name>A0A0E9MYH8_9BACT</name>
<dbReference type="Gene3D" id="2.40.170.20">
    <property type="entry name" value="TonB-dependent receptor, beta-barrel domain"/>
    <property type="match status" value="1"/>
</dbReference>
<dbReference type="AlphaFoldDB" id="A0A0E9MYH8"/>
<dbReference type="SUPFAM" id="SSF56935">
    <property type="entry name" value="Porins"/>
    <property type="match status" value="1"/>
</dbReference>
<dbReference type="PROSITE" id="PS52016">
    <property type="entry name" value="TONB_DEPENDENT_REC_3"/>
    <property type="match status" value="1"/>
</dbReference>
<dbReference type="InterPro" id="IPR037066">
    <property type="entry name" value="Plug_dom_sf"/>
</dbReference>
<accession>A0A0E9MYH8</accession>
<evidence type="ECO:0000256" key="6">
    <source>
        <dbReference type="ARBA" id="ARBA00023237"/>
    </source>
</evidence>
<sequence length="1046" mass="115924">MQAQQTLSGKIVSQKDQAPVSGITVTIKGGKKGTASGVDGSFQLAAKAGDVLVISGVGITTQEVTVGDDGRITIAVNQAANALNEVVVTALGVKKDKKKVGYATQEVKGEDLVKAREPNAINGLVGKVSGLTVGASPELLGNPNVLLRGTGITLYVVDGVPINSDTWNISPDDIESYTVLKGATASALYGYRGQNGAIMITTKRGSKDRRGFSIEFNSSTMFEKGFNAIPRTQDMYGPGDHGKYAFVDGKGGGTNDADYDVWGPKFEGQLIPQYDSPIDPQTGERIPTPWVARGKDNLERFLQTGLLSTNSIAISSKSDKSDLRFGIAHSYQKGIVPNTQLNITNFNFSAGYNFSDKLRLESYINYNRQYTPNIPDVTYGPNSMIYNITIWAGADWNVDDMRNYWQPGKEGVQSIYAEYQRYHNPYFMSYEWLRGHYKNDVNGNLKLTYKLNNNIDFHLRTQVTTYDLLRTEKMPFSAHPYGREEGLGDYREDRRALFENNTDFLATYNKNKLVGDISLRASVGGNARSFKYSSSYVSTDYLNVPELYTFTNSRNPIKASNFRSDMLVLSGYGYVDIGFSKYANLSLTGRVDKLSTLPQGNNTYFYPSAALSTVVSDYLELPDFISFLKFRGSYANVKGGLTSATIGATPGASYPVGYGMQYYSSYEGPSYQNSSIYSTPIVYDNKAGAYYTPTINNPNIQPFTSKALEIGVDVRFLQNRLGFDVTHFVNNDGPGIYLLPRSEATGFTSELANGVKTKKTGWEVTATGVPLRSAKGLNWNIMANWSTFTEKFTSFFPDVDVYKTYFRAGDRVDKLYGSAFVRTPDGQIINDAGGRPLRSPVAQYLGNGNPDWVWSMINNFSYRGISLGFQFDGRVGGHMVNYIQQQTYRGGRHINTVEGKMGEARYQDYLGVKSWMGEGVVVSNGAAIEYDVDGKVTNYKDLQYAPNTIKTYLQDYISFFYNTNEANIIEKTFSKLREVTIGYSIPQQVLVKSFIKQASITLVGRNLLYFSKYKDVDIDQYANSTMSSSLQTPTTKRYGVNINLTF</sequence>
<keyword evidence="10" id="KW-1185">Reference proteome</keyword>
<keyword evidence="9" id="KW-0675">Receptor</keyword>
<organism evidence="9 10">
    <name type="scientific">Flavihumibacter petaseus NBRC 106054</name>
    <dbReference type="NCBI Taxonomy" id="1220578"/>
    <lineage>
        <taxon>Bacteria</taxon>
        <taxon>Pseudomonadati</taxon>
        <taxon>Bacteroidota</taxon>
        <taxon>Chitinophagia</taxon>
        <taxon>Chitinophagales</taxon>
        <taxon>Chitinophagaceae</taxon>
        <taxon>Flavihumibacter</taxon>
    </lineage>
</organism>
<evidence type="ECO:0000259" key="8">
    <source>
        <dbReference type="Pfam" id="PF07715"/>
    </source>
</evidence>
<keyword evidence="3 7" id="KW-1134">Transmembrane beta strand</keyword>
<evidence type="ECO:0000256" key="2">
    <source>
        <dbReference type="ARBA" id="ARBA00022448"/>
    </source>
</evidence>
<dbReference type="STRING" id="1220578.FPE01S_01_14760"/>
<feature type="domain" description="TonB-dependent receptor plug" evidence="8">
    <location>
        <begin position="97"/>
        <end position="197"/>
    </location>
</feature>
<protein>
    <submittedName>
        <fullName evidence="9">Putative TonB-dependent receptor</fullName>
    </submittedName>
</protein>
<dbReference type="InterPro" id="IPR008969">
    <property type="entry name" value="CarboxyPept-like_regulatory"/>
</dbReference>
<evidence type="ECO:0000256" key="7">
    <source>
        <dbReference type="PROSITE-ProRule" id="PRU01360"/>
    </source>
</evidence>
<evidence type="ECO:0000313" key="9">
    <source>
        <dbReference type="EMBL" id="GAO42461.1"/>
    </source>
</evidence>
<evidence type="ECO:0000256" key="3">
    <source>
        <dbReference type="ARBA" id="ARBA00022452"/>
    </source>
</evidence>
<evidence type="ECO:0000256" key="1">
    <source>
        <dbReference type="ARBA" id="ARBA00004571"/>
    </source>
</evidence>
<reference evidence="9 10" key="1">
    <citation type="submission" date="2015-04" db="EMBL/GenBank/DDBJ databases">
        <title>Whole genome shotgun sequence of Flavihumibacter petaseus NBRC 106054.</title>
        <authorList>
            <person name="Miyazawa S."/>
            <person name="Hosoyama A."/>
            <person name="Hashimoto M."/>
            <person name="Noguchi M."/>
            <person name="Tsuchikane K."/>
            <person name="Ohji S."/>
            <person name="Yamazoe A."/>
            <person name="Ichikawa N."/>
            <person name="Kimura A."/>
            <person name="Fujita N."/>
        </authorList>
    </citation>
    <scope>NUCLEOTIDE SEQUENCE [LARGE SCALE GENOMIC DNA]</scope>
    <source>
        <strain evidence="9 10">NBRC 106054</strain>
    </source>
</reference>
<keyword evidence="4 7" id="KW-0812">Transmembrane</keyword>
<dbReference type="GO" id="GO:0009279">
    <property type="term" value="C:cell outer membrane"/>
    <property type="evidence" value="ECO:0007669"/>
    <property type="project" value="UniProtKB-SubCell"/>
</dbReference>
<evidence type="ECO:0000256" key="5">
    <source>
        <dbReference type="ARBA" id="ARBA00023136"/>
    </source>
</evidence>
<evidence type="ECO:0000256" key="4">
    <source>
        <dbReference type="ARBA" id="ARBA00022692"/>
    </source>
</evidence>
<keyword evidence="2 7" id="KW-0813">Transport</keyword>
<dbReference type="Gene3D" id="2.170.130.10">
    <property type="entry name" value="TonB-dependent receptor, plug domain"/>
    <property type="match status" value="1"/>
</dbReference>
<keyword evidence="6 7" id="KW-0998">Cell outer membrane</keyword>
<dbReference type="InterPro" id="IPR012910">
    <property type="entry name" value="Plug_dom"/>
</dbReference>
<gene>
    <name evidence="9" type="ORF">FPE01S_01_14760</name>
</gene>
<dbReference type="Pfam" id="PF07715">
    <property type="entry name" value="Plug"/>
    <property type="match status" value="1"/>
</dbReference>
<dbReference type="InterPro" id="IPR036942">
    <property type="entry name" value="Beta-barrel_TonB_sf"/>
</dbReference>
<comment type="similarity">
    <text evidence="7">Belongs to the TonB-dependent receptor family.</text>
</comment>
<dbReference type="NCBIfam" id="TIGR04057">
    <property type="entry name" value="SusC_RagA_signa"/>
    <property type="match status" value="1"/>
</dbReference>
<comment type="subcellular location">
    <subcellularLocation>
        <location evidence="1 7">Cell outer membrane</location>
        <topology evidence="1 7">Multi-pass membrane protein</topology>
    </subcellularLocation>
</comment>
<dbReference type="InterPro" id="IPR039426">
    <property type="entry name" value="TonB-dep_rcpt-like"/>
</dbReference>